<evidence type="ECO:0000313" key="1">
    <source>
        <dbReference type="EMBL" id="KAK8587938.1"/>
    </source>
</evidence>
<reference evidence="1 2" key="1">
    <citation type="journal article" date="2024" name="G3 (Bethesda)">
        <title>Genome assembly of Hibiscus sabdariffa L. provides insights into metabolisms of medicinal natural products.</title>
        <authorList>
            <person name="Kim T."/>
        </authorList>
    </citation>
    <scope>NUCLEOTIDE SEQUENCE [LARGE SCALE GENOMIC DNA]</scope>
    <source>
        <strain evidence="1">TK-2024</strain>
        <tissue evidence="1">Old leaves</tissue>
    </source>
</reference>
<proteinExistence type="predicted"/>
<gene>
    <name evidence="1" type="ORF">V6N12_022400</name>
</gene>
<keyword evidence="2" id="KW-1185">Reference proteome</keyword>
<organism evidence="1 2">
    <name type="scientific">Hibiscus sabdariffa</name>
    <name type="common">roselle</name>
    <dbReference type="NCBI Taxonomy" id="183260"/>
    <lineage>
        <taxon>Eukaryota</taxon>
        <taxon>Viridiplantae</taxon>
        <taxon>Streptophyta</taxon>
        <taxon>Embryophyta</taxon>
        <taxon>Tracheophyta</taxon>
        <taxon>Spermatophyta</taxon>
        <taxon>Magnoliopsida</taxon>
        <taxon>eudicotyledons</taxon>
        <taxon>Gunneridae</taxon>
        <taxon>Pentapetalae</taxon>
        <taxon>rosids</taxon>
        <taxon>malvids</taxon>
        <taxon>Malvales</taxon>
        <taxon>Malvaceae</taxon>
        <taxon>Malvoideae</taxon>
        <taxon>Hibiscus</taxon>
    </lineage>
</organism>
<dbReference type="EMBL" id="JBBPBM010000004">
    <property type="protein sequence ID" value="KAK8587938.1"/>
    <property type="molecule type" value="Genomic_DNA"/>
</dbReference>
<accession>A0ABR2FVF0</accession>
<comment type="caution">
    <text evidence="1">The sequence shown here is derived from an EMBL/GenBank/DDBJ whole genome shotgun (WGS) entry which is preliminary data.</text>
</comment>
<evidence type="ECO:0000313" key="2">
    <source>
        <dbReference type="Proteomes" id="UP001472677"/>
    </source>
</evidence>
<protein>
    <submittedName>
        <fullName evidence="1">Uncharacterized protein</fullName>
    </submittedName>
</protein>
<sequence>MSDWVTFQGFTRVKWGVIISSFGKSRRFSEVERFLHEIEAISKHGNGINPQAVRRTLRFLVLYSYRRDIIEMTLTWALQRGSSMQFS</sequence>
<dbReference type="Proteomes" id="UP001472677">
    <property type="component" value="Unassembled WGS sequence"/>
</dbReference>
<name>A0ABR2FVF0_9ROSI</name>